<sequence length="108" mass="11298">MVGAAGLQLLHRSEWFMTTDLTEHPQHAPRRAARARDPYGPVTVVSLHDSSGEVAARGTIAVVGTDAIADRGETDAAHRRRGLGRAMMSALAEAAVAQGDLITADGLA</sequence>
<evidence type="ECO:0000313" key="3">
    <source>
        <dbReference type="Proteomes" id="UP001553843"/>
    </source>
</evidence>
<dbReference type="InterPro" id="IPR016181">
    <property type="entry name" value="Acyl_CoA_acyltransferase"/>
</dbReference>
<name>A0ABV3LTS7_9ACTN</name>
<evidence type="ECO:0000259" key="1">
    <source>
        <dbReference type="Pfam" id="PF00583"/>
    </source>
</evidence>
<dbReference type="SUPFAM" id="SSF55729">
    <property type="entry name" value="Acyl-CoA N-acyltransferases (Nat)"/>
    <property type="match status" value="1"/>
</dbReference>
<gene>
    <name evidence="2" type="ORF">AB0887_10565</name>
</gene>
<feature type="domain" description="N-acetyltransferase" evidence="1">
    <location>
        <begin position="30"/>
        <end position="99"/>
    </location>
</feature>
<proteinExistence type="predicted"/>
<keyword evidence="3" id="KW-1185">Reference proteome</keyword>
<protein>
    <submittedName>
        <fullName evidence="2">GNAT family N-acetyltransferase</fullName>
    </submittedName>
</protein>
<accession>A0ABV3LTS7</accession>
<dbReference type="Pfam" id="PF00583">
    <property type="entry name" value="Acetyltransf_1"/>
    <property type="match status" value="1"/>
</dbReference>
<organism evidence="2 3">
    <name type="scientific">Streptomyces huasconensis</name>
    <dbReference type="NCBI Taxonomy" id="1854574"/>
    <lineage>
        <taxon>Bacteria</taxon>
        <taxon>Bacillati</taxon>
        <taxon>Actinomycetota</taxon>
        <taxon>Actinomycetes</taxon>
        <taxon>Kitasatosporales</taxon>
        <taxon>Streptomycetaceae</taxon>
        <taxon>Streptomyces</taxon>
    </lineage>
</organism>
<dbReference type="InterPro" id="IPR000182">
    <property type="entry name" value="GNAT_dom"/>
</dbReference>
<dbReference type="Proteomes" id="UP001553843">
    <property type="component" value="Unassembled WGS sequence"/>
</dbReference>
<evidence type="ECO:0000313" key="2">
    <source>
        <dbReference type="EMBL" id="MEW2362391.1"/>
    </source>
</evidence>
<comment type="caution">
    <text evidence="2">The sequence shown here is derived from an EMBL/GenBank/DDBJ whole genome shotgun (WGS) entry which is preliminary data.</text>
</comment>
<reference evidence="2 3" key="1">
    <citation type="submission" date="2024-06" db="EMBL/GenBank/DDBJ databases">
        <title>The Natural Products Discovery Center: Release of the First 8490 Sequenced Strains for Exploring Actinobacteria Biosynthetic Diversity.</title>
        <authorList>
            <person name="Kalkreuter E."/>
            <person name="Kautsar S.A."/>
            <person name="Yang D."/>
            <person name="Bader C.D."/>
            <person name="Teijaro C.N."/>
            <person name="Fluegel L."/>
            <person name="Davis C.M."/>
            <person name="Simpson J.R."/>
            <person name="Lauterbach L."/>
            <person name="Steele A.D."/>
            <person name="Gui C."/>
            <person name="Meng S."/>
            <person name="Li G."/>
            <person name="Viehrig K."/>
            <person name="Ye F."/>
            <person name="Su P."/>
            <person name="Kiefer A.F."/>
            <person name="Nichols A."/>
            <person name="Cepeda A.J."/>
            <person name="Yan W."/>
            <person name="Fan B."/>
            <person name="Jiang Y."/>
            <person name="Adhikari A."/>
            <person name="Zheng C.-J."/>
            <person name="Schuster L."/>
            <person name="Cowan T.M."/>
            <person name="Smanski M.J."/>
            <person name="Chevrette M.G."/>
            <person name="De Carvalho L.P.S."/>
            <person name="Shen B."/>
        </authorList>
    </citation>
    <scope>NUCLEOTIDE SEQUENCE [LARGE SCALE GENOMIC DNA]</scope>
    <source>
        <strain evidence="2 3">NPDC047833</strain>
    </source>
</reference>
<dbReference type="Gene3D" id="3.40.630.30">
    <property type="match status" value="1"/>
</dbReference>
<dbReference type="EMBL" id="JBEYRS010000003">
    <property type="protein sequence ID" value="MEW2362391.1"/>
    <property type="molecule type" value="Genomic_DNA"/>
</dbReference>
<dbReference type="RefSeq" id="WP_366720526.1">
    <property type="nucleotide sequence ID" value="NZ_JBEYRS010000003.1"/>
</dbReference>
<dbReference type="CDD" id="cd04301">
    <property type="entry name" value="NAT_SF"/>
    <property type="match status" value="1"/>
</dbReference>